<evidence type="ECO:0000256" key="5">
    <source>
        <dbReference type="ARBA" id="ARBA00023136"/>
    </source>
</evidence>
<reference evidence="7 8" key="1">
    <citation type="submission" date="2016-10" db="EMBL/GenBank/DDBJ databases">
        <authorList>
            <person name="de Groot N.N."/>
        </authorList>
    </citation>
    <scope>NUCLEOTIDE SEQUENCE [LARGE SCALE GENOMIC DNA]</scope>
    <source>
        <strain evidence="7 8">DSM 13305</strain>
    </source>
</reference>
<dbReference type="PANTHER" id="PTHR30238:SF4">
    <property type="entry name" value="SLL1022 PROTEIN"/>
    <property type="match status" value="1"/>
</dbReference>
<keyword evidence="8" id="KW-1185">Reference proteome</keyword>
<keyword evidence="3 6" id="KW-0812">Transmembrane</keyword>
<dbReference type="NCBIfam" id="TIGR03717">
    <property type="entry name" value="R_switched_YjbE"/>
    <property type="match status" value="1"/>
</dbReference>
<proteinExistence type="inferred from homology"/>
<feature type="transmembrane region" description="Helical" evidence="6">
    <location>
        <begin position="162"/>
        <end position="181"/>
    </location>
</feature>
<feature type="transmembrane region" description="Helical" evidence="6">
    <location>
        <begin position="126"/>
        <end position="150"/>
    </location>
</feature>
<evidence type="ECO:0000313" key="7">
    <source>
        <dbReference type="EMBL" id="SEP30168.1"/>
    </source>
</evidence>
<evidence type="ECO:0000256" key="1">
    <source>
        <dbReference type="ARBA" id="ARBA00004141"/>
    </source>
</evidence>
<dbReference type="PANTHER" id="PTHR30238">
    <property type="entry name" value="MEMBRANE BOUND PREDICTED REDOX MODULATOR"/>
    <property type="match status" value="1"/>
</dbReference>
<evidence type="ECO:0000256" key="2">
    <source>
        <dbReference type="ARBA" id="ARBA00007511"/>
    </source>
</evidence>
<accession>A0A1H8WSV9</accession>
<gene>
    <name evidence="7" type="ORF">SAMN04490178_11757</name>
</gene>
<dbReference type="OrthoDB" id="5295733at2"/>
<comment type="similarity">
    <text evidence="2">Belongs to the TerC family.</text>
</comment>
<feature type="transmembrane region" description="Helical" evidence="6">
    <location>
        <begin position="73"/>
        <end position="91"/>
    </location>
</feature>
<dbReference type="RefSeq" id="WP_091748525.1">
    <property type="nucleotide sequence ID" value="NZ_FODY01000017.1"/>
</dbReference>
<dbReference type="Pfam" id="PF03741">
    <property type="entry name" value="TerC"/>
    <property type="match status" value="1"/>
</dbReference>
<organism evidence="7 8">
    <name type="scientific">Propionispora vibrioides</name>
    <dbReference type="NCBI Taxonomy" id="112903"/>
    <lineage>
        <taxon>Bacteria</taxon>
        <taxon>Bacillati</taxon>
        <taxon>Bacillota</taxon>
        <taxon>Negativicutes</taxon>
        <taxon>Selenomonadales</taxon>
        <taxon>Sporomusaceae</taxon>
        <taxon>Propionispora</taxon>
    </lineage>
</organism>
<keyword evidence="4 6" id="KW-1133">Transmembrane helix</keyword>
<dbReference type="GO" id="GO:0016020">
    <property type="term" value="C:membrane"/>
    <property type="evidence" value="ECO:0007669"/>
    <property type="project" value="UniProtKB-SubCell"/>
</dbReference>
<evidence type="ECO:0000256" key="6">
    <source>
        <dbReference type="SAM" id="Phobius"/>
    </source>
</evidence>
<evidence type="ECO:0000256" key="3">
    <source>
        <dbReference type="ARBA" id="ARBA00022692"/>
    </source>
</evidence>
<dbReference type="InterPro" id="IPR005496">
    <property type="entry name" value="Integral_membrane_TerC"/>
</dbReference>
<dbReference type="Proteomes" id="UP000198847">
    <property type="component" value="Unassembled WGS sequence"/>
</dbReference>
<feature type="transmembrane region" description="Helical" evidence="6">
    <location>
        <begin position="12"/>
        <end position="34"/>
    </location>
</feature>
<protein>
    <submittedName>
        <fullName evidence="7">Integral membrane protein, YjbE family</fullName>
    </submittedName>
</protein>
<dbReference type="EMBL" id="FODY01000017">
    <property type="protein sequence ID" value="SEP30168.1"/>
    <property type="molecule type" value="Genomic_DNA"/>
</dbReference>
<name>A0A1H8WSV9_9FIRM</name>
<feature type="transmembrane region" description="Helical" evidence="6">
    <location>
        <begin position="46"/>
        <end position="67"/>
    </location>
</feature>
<evidence type="ECO:0000256" key="4">
    <source>
        <dbReference type="ARBA" id="ARBA00022989"/>
    </source>
</evidence>
<keyword evidence="5 6" id="KW-0472">Membrane</keyword>
<dbReference type="InterPro" id="IPR022301">
    <property type="entry name" value="Integral_membrane_YjbE"/>
</dbReference>
<comment type="subcellular location">
    <subcellularLocation>
        <location evidence="1">Membrane</location>
        <topology evidence="1">Multi-pass membrane protein</topology>
    </subcellularLocation>
</comment>
<evidence type="ECO:0000313" key="8">
    <source>
        <dbReference type="Proteomes" id="UP000198847"/>
    </source>
</evidence>
<dbReference type="AlphaFoldDB" id="A0A1H8WSV9"/>
<sequence length="220" mass="23612">MEHFFTMETLWNLAAIVFIDLILAGDNALVIGMAARNLPRGQQKRAIFWGTFGAIFIRAVSTLVVVWLLRIPALMITGGVLLLWIAYKLIVEEKQHEVDAPSGLGAAIRTIVVADGVMGIDNVMGIAGVAHGNMLLVLIGIGITIPIIIWGSTVFIKLIERYPWLIYAGGGILAWTAGGMISGDSLLTGHVAVTSAMKWGVQLVLTVGLLGVAWRQKQTG</sequence>
<feature type="transmembrane region" description="Helical" evidence="6">
    <location>
        <begin position="196"/>
        <end position="214"/>
    </location>
</feature>